<evidence type="ECO:0000313" key="2">
    <source>
        <dbReference type="Proteomes" id="UP001465755"/>
    </source>
</evidence>
<proteinExistence type="predicted"/>
<sequence length="163" mass="18108">MSCQLTADALRRLLFQRRLLGAACVICRQSSSRCDYVPFAAIQDTLAALSKHIIWSLQPAARFVTTRQALSILDAVLLCLAFLIGAKTADARFRSATAAQETQEIDSGESPQPGSISEKLLDSRYPDELDLIRQRHSGHTSGSQTMSQRTRHRVYQTVLDTAW</sequence>
<gene>
    <name evidence="1" type="ORF">WJX73_007362</name>
</gene>
<evidence type="ECO:0000313" key="1">
    <source>
        <dbReference type="EMBL" id="KAK9812250.1"/>
    </source>
</evidence>
<comment type="caution">
    <text evidence="1">The sequence shown here is derived from an EMBL/GenBank/DDBJ whole genome shotgun (WGS) entry which is preliminary data.</text>
</comment>
<organism evidence="1 2">
    <name type="scientific">Symbiochloris irregularis</name>
    <dbReference type="NCBI Taxonomy" id="706552"/>
    <lineage>
        <taxon>Eukaryota</taxon>
        <taxon>Viridiplantae</taxon>
        <taxon>Chlorophyta</taxon>
        <taxon>core chlorophytes</taxon>
        <taxon>Trebouxiophyceae</taxon>
        <taxon>Trebouxiales</taxon>
        <taxon>Trebouxiaceae</taxon>
        <taxon>Symbiochloris</taxon>
    </lineage>
</organism>
<dbReference type="EMBL" id="JALJOQ010000008">
    <property type="protein sequence ID" value="KAK9812250.1"/>
    <property type="molecule type" value="Genomic_DNA"/>
</dbReference>
<accession>A0AAW1PR72</accession>
<dbReference type="AlphaFoldDB" id="A0AAW1PR72"/>
<protein>
    <submittedName>
        <fullName evidence="1">Uncharacterized protein</fullName>
    </submittedName>
</protein>
<reference evidence="1 2" key="1">
    <citation type="journal article" date="2024" name="Nat. Commun.">
        <title>Phylogenomics reveals the evolutionary origins of lichenization in chlorophyte algae.</title>
        <authorList>
            <person name="Puginier C."/>
            <person name="Libourel C."/>
            <person name="Otte J."/>
            <person name="Skaloud P."/>
            <person name="Haon M."/>
            <person name="Grisel S."/>
            <person name="Petersen M."/>
            <person name="Berrin J.G."/>
            <person name="Delaux P.M."/>
            <person name="Dal Grande F."/>
            <person name="Keller J."/>
        </authorList>
    </citation>
    <scope>NUCLEOTIDE SEQUENCE [LARGE SCALE GENOMIC DNA]</scope>
    <source>
        <strain evidence="1 2">SAG 2036</strain>
    </source>
</reference>
<keyword evidence="2" id="KW-1185">Reference proteome</keyword>
<dbReference type="Proteomes" id="UP001465755">
    <property type="component" value="Unassembled WGS sequence"/>
</dbReference>
<name>A0AAW1PR72_9CHLO</name>